<dbReference type="PANTHER" id="PTHR10851:SF0">
    <property type="entry name" value="PYRIDOXINE-5'-PHOSPHATE OXIDASE"/>
    <property type="match status" value="1"/>
</dbReference>
<dbReference type="Pfam" id="PF12766">
    <property type="entry name" value="Pyridox_oxase_2"/>
    <property type="match status" value="1"/>
</dbReference>
<evidence type="ECO:0000256" key="3">
    <source>
        <dbReference type="ARBA" id="ARBA00022643"/>
    </source>
</evidence>
<dbReference type="PANTHER" id="PTHR10851">
    <property type="entry name" value="PYRIDOXINE-5-PHOSPHATE OXIDASE"/>
    <property type="match status" value="1"/>
</dbReference>
<comment type="cofactor">
    <cofactor evidence="1">
        <name>FMN</name>
        <dbReference type="ChEBI" id="CHEBI:58210"/>
    </cofactor>
</comment>
<dbReference type="Proteomes" id="UP000184085">
    <property type="component" value="Unassembled WGS sequence"/>
</dbReference>
<keyword evidence="2" id="KW-0285">Flavoprotein</keyword>
<dbReference type="GO" id="GO:0010181">
    <property type="term" value="F:FMN binding"/>
    <property type="evidence" value="ECO:0007669"/>
    <property type="project" value="InterPro"/>
</dbReference>
<dbReference type="InterPro" id="IPR012349">
    <property type="entry name" value="Split_barrel_FMN-bd"/>
</dbReference>
<sequence>MSEATHVSLSALLDLGWGRLLAGAQSRDAAARHPTLATFGLSGWPEMRSVVLRGVNPDAGTLEVHTDVASEKVSELREAPNAGLHVWDPSASLQIRLRGKMKERPRKELPPIWEAVPDQARKVYGGHPYPGYAIQSPYDHTDDPQLDRFAVLKFEVAEIELLLIEADKHKRALYRRVNGFAGQWLAP</sequence>
<dbReference type="AlphaFoldDB" id="A0A1M4MZU4"/>
<organism evidence="6 7">
    <name type="scientific">Donghicola eburneus</name>
    <dbReference type="NCBI Taxonomy" id="393278"/>
    <lineage>
        <taxon>Bacteria</taxon>
        <taxon>Pseudomonadati</taxon>
        <taxon>Pseudomonadota</taxon>
        <taxon>Alphaproteobacteria</taxon>
        <taxon>Rhodobacterales</taxon>
        <taxon>Roseobacteraceae</taxon>
        <taxon>Donghicola</taxon>
    </lineage>
</organism>
<evidence type="ECO:0000313" key="7">
    <source>
        <dbReference type="Proteomes" id="UP000184085"/>
    </source>
</evidence>
<dbReference type="GO" id="GO:0008615">
    <property type="term" value="P:pyridoxine biosynthetic process"/>
    <property type="evidence" value="ECO:0007669"/>
    <property type="project" value="InterPro"/>
</dbReference>
<accession>A0A1M4MZU4</accession>
<keyword evidence="3" id="KW-0288">FMN</keyword>
<dbReference type="InterPro" id="IPR024624">
    <property type="entry name" value="Pyridox_Oxase_Alr4036_FMN-bd"/>
</dbReference>
<dbReference type="SUPFAM" id="SSF50475">
    <property type="entry name" value="FMN-binding split barrel"/>
    <property type="match status" value="1"/>
</dbReference>
<proteinExistence type="predicted"/>
<dbReference type="EMBL" id="FMJB01000051">
    <property type="protein sequence ID" value="SCM68089.1"/>
    <property type="molecule type" value="Genomic_DNA"/>
</dbReference>
<evidence type="ECO:0000259" key="5">
    <source>
        <dbReference type="Pfam" id="PF12766"/>
    </source>
</evidence>
<evidence type="ECO:0000256" key="1">
    <source>
        <dbReference type="ARBA" id="ARBA00001917"/>
    </source>
</evidence>
<dbReference type="GO" id="GO:0004733">
    <property type="term" value="F:pyridoxamine phosphate oxidase activity"/>
    <property type="evidence" value="ECO:0007669"/>
    <property type="project" value="InterPro"/>
</dbReference>
<name>A0A1M4MZU4_9RHOB</name>
<keyword evidence="7" id="KW-1185">Reference proteome</keyword>
<feature type="domain" description="Pyridoxamine 5'-phosphate oxidase Alr4036 family FMN-binding" evidence="5">
    <location>
        <begin position="18"/>
        <end position="101"/>
    </location>
</feature>
<evidence type="ECO:0000256" key="4">
    <source>
        <dbReference type="ARBA" id="ARBA00023002"/>
    </source>
</evidence>
<reference evidence="7" key="1">
    <citation type="submission" date="2016-09" db="EMBL/GenBank/DDBJ databases">
        <authorList>
            <person name="Wibberg D."/>
        </authorList>
    </citation>
    <scope>NUCLEOTIDE SEQUENCE [LARGE SCALE GENOMIC DNA]</scope>
</reference>
<dbReference type="InterPro" id="IPR000659">
    <property type="entry name" value="Pyridox_Oxase"/>
</dbReference>
<dbReference type="RefSeq" id="WP_072706731.1">
    <property type="nucleotide sequence ID" value="NZ_FMJB01000051.1"/>
</dbReference>
<dbReference type="Gene3D" id="2.30.110.10">
    <property type="entry name" value="Electron Transport, Fmn-binding Protein, Chain A"/>
    <property type="match status" value="1"/>
</dbReference>
<evidence type="ECO:0000313" key="6">
    <source>
        <dbReference type="EMBL" id="SCM68089.1"/>
    </source>
</evidence>
<gene>
    <name evidence="6" type="ORF">KARMA_2298</name>
</gene>
<protein>
    <submittedName>
        <fullName evidence="6">Putative pyridoxamine 5'-phosphate oxidase</fullName>
    </submittedName>
</protein>
<evidence type="ECO:0000256" key="2">
    <source>
        <dbReference type="ARBA" id="ARBA00022630"/>
    </source>
</evidence>
<keyword evidence="4" id="KW-0560">Oxidoreductase</keyword>